<protein>
    <submittedName>
        <fullName evidence="3">Uncharacterized protein</fullName>
    </submittedName>
</protein>
<feature type="transmembrane region" description="Helical" evidence="2">
    <location>
        <begin position="185"/>
        <end position="205"/>
    </location>
</feature>
<organism evidence="3 4">
    <name type="scientific">Actinocatenispora sera</name>
    <dbReference type="NCBI Taxonomy" id="390989"/>
    <lineage>
        <taxon>Bacteria</taxon>
        <taxon>Bacillati</taxon>
        <taxon>Actinomycetota</taxon>
        <taxon>Actinomycetes</taxon>
        <taxon>Micromonosporales</taxon>
        <taxon>Micromonosporaceae</taxon>
        <taxon>Actinocatenispora</taxon>
    </lineage>
</organism>
<evidence type="ECO:0000313" key="4">
    <source>
        <dbReference type="Proteomes" id="UP000680750"/>
    </source>
</evidence>
<evidence type="ECO:0000313" key="3">
    <source>
        <dbReference type="EMBL" id="BCJ28271.1"/>
    </source>
</evidence>
<keyword evidence="4" id="KW-1185">Reference proteome</keyword>
<reference evidence="3" key="1">
    <citation type="submission" date="2020-08" db="EMBL/GenBank/DDBJ databases">
        <title>Whole genome shotgun sequence of Actinocatenispora sera NBRC 101916.</title>
        <authorList>
            <person name="Komaki H."/>
            <person name="Tamura T."/>
        </authorList>
    </citation>
    <scope>NUCLEOTIDE SEQUENCE</scope>
    <source>
        <strain evidence="3">NBRC 101916</strain>
    </source>
</reference>
<proteinExistence type="predicted"/>
<feature type="region of interest" description="Disordered" evidence="1">
    <location>
        <begin position="1"/>
        <end position="92"/>
    </location>
</feature>
<feature type="compositionally biased region" description="Low complexity" evidence="1">
    <location>
        <begin position="59"/>
        <end position="72"/>
    </location>
</feature>
<dbReference type="Proteomes" id="UP000680750">
    <property type="component" value="Chromosome"/>
</dbReference>
<sequence length="236" mass="23060">MPVWPQEPAAPPAGPGPVPGPGPVSGPGPGSAPDPTMTGSATPPAPHGAGPVLPPTSAGPMPGNTGPMPGNTRPMPGNAGVMPGNAAPRGATPVMVAPGAGIGTTQSIPVAADHAPGVPRRDAVLGLMGQPAQPQSQPLLAKRTGSPRMRALGLAAVWAVLLCLGGLVCGTWGLIAILSGVTPSWYEPTIVVVGVFGLALAAAAFPLAERRLVPWALLGGSTVTLVVGYVLTASAS</sequence>
<dbReference type="EMBL" id="AP023354">
    <property type="protein sequence ID" value="BCJ28271.1"/>
    <property type="molecule type" value="Genomic_DNA"/>
</dbReference>
<dbReference type="KEGG" id="aser:Asera_23790"/>
<feature type="compositionally biased region" description="Pro residues" evidence="1">
    <location>
        <begin position="8"/>
        <end position="32"/>
    </location>
</feature>
<accession>A0A810L1H6</accession>
<evidence type="ECO:0000256" key="1">
    <source>
        <dbReference type="SAM" id="MobiDB-lite"/>
    </source>
</evidence>
<keyword evidence="2" id="KW-0812">Transmembrane</keyword>
<feature type="transmembrane region" description="Helical" evidence="2">
    <location>
        <begin position="152"/>
        <end position="179"/>
    </location>
</feature>
<name>A0A810L1H6_9ACTN</name>
<keyword evidence="2" id="KW-1133">Transmembrane helix</keyword>
<dbReference type="AlphaFoldDB" id="A0A810L1H6"/>
<feature type="transmembrane region" description="Helical" evidence="2">
    <location>
        <begin position="212"/>
        <end position="231"/>
    </location>
</feature>
<keyword evidence="2" id="KW-0472">Membrane</keyword>
<evidence type="ECO:0000256" key="2">
    <source>
        <dbReference type="SAM" id="Phobius"/>
    </source>
</evidence>
<gene>
    <name evidence="3" type="ORF">Asera_23790</name>
</gene>